<dbReference type="InterPro" id="IPR017853">
    <property type="entry name" value="GH"/>
</dbReference>
<name>A0A139HCC6_9PEZI</name>
<gene>
    <name evidence="2" type="ORF">AC578_5823</name>
</gene>
<keyword evidence="3" id="KW-1185">Reference proteome</keyword>
<dbReference type="Proteomes" id="UP000070133">
    <property type="component" value="Unassembled WGS sequence"/>
</dbReference>
<organism evidence="2 3">
    <name type="scientific">Pseudocercospora eumusae</name>
    <dbReference type="NCBI Taxonomy" id="321146"/>
    <lineage>
        <taxon>Eukaryota</taxon>
        <taxon>Fungi</taxon>
        <taxon>Dikarya</taxon>
        <taxon>Ascomycota</taxon>
        <taxon>Pezizomycotina</taxon>
        <taxon>Dothideomycetes</taxon>
        <taxon>Dothideomycetidae</taxon>
        <taxon>Mycosphaerellales</taxon>
        <taxon>Mycosphaerellaceae</taxon>
        <taxon>Pseudocercospora</taxon>
    </lineage>
</organism>
<feature type="domain" description="Glycosyl hydrolase family 13 catalytic" evidence="1">
    <location>
        <begin position="8"/>
        <end position="84"/>
    </location>
</feature>
<sequence>MGFTGYVVDMDFGPGGKYQRVDFPPSKIRKIIIQWQSLMPNVNGWNYVYLDNHDSGRSLSRCPSDEPEHRAVAAKMLATSLLTLA</sequence>
<dbReference type="Gene3D" id="3.20.20.80">
    <property type="entry name" value="Glycosidases"/>
    <property type="match status" value="1"/>
</dbReference>
<dbReference type="STRING" id="321146.A0A139HCC6"/>
<reference evidence="2 3" key="1">
    <citation type="submission" date="2015-07" db="EMBL/GenBank/DDBJ databases">
        <title>Comparative genomics of the Sigatoka disease complex on banana suggests a link between parallel evolutionary changes in Pseudocercospora fijiensis and Pseudocercospora eumusae and increased virulence on the banana host.</title>
        <authorList>
            <person name="Chang T.-C."/>
            <person name="Salvucci A."/>
            <person name="Crous P.W."/>
            <person name="Stergiopoulos I."/>
        </authorList>
    </citation>
    <scope>NUCLEOTIDE SEQUENCE [LARGE SCALE GENOMIC DNA]</scope>
    <source>
        <strain evidence="2 3">CBS 114824</strain>
    </source>
</reference>
<dbReference type="InterPro" id="IPR006047">
    <property type="entry name" value="GH13_cat_dom"/>
</dbReference>
<dbReference type="Pfam" id="PF00128">
    <property type="entry name" value="Alpha-amylase"/>
    <property type="match status" value="1"/>
</dbReference>
<accession>A0A139HCC6</accession>
<comment type="caution">
    <text evidence="2">The sequence shown here is derived from an EMBL/GenBank/DDBJ whole genome shotgun (WGS) entry which is preliminary data.</text>
</comment>
<proteinExistence type="predicted"/>
<evidence type="ECO:0000259" key="1">
    <source>
        <dbReference type="Pfam" id="PF00128"/>
    </source>
</evidence>
<dbReference type="EMBL" id="LFZN01000080">
    <property type="protein sequence ID" value="KXT00098.1"/>
    <property type="molecule type" value="Genomic_DNA"/>
</dbReference>
<dbReference type="AlphaFoldDB" id="A0A139HCC6"/>
<evidence type="ECO:0000313" key="2">
    <source>
        <dbReference type="EMBL" id="KXT00098.1"/>
    </source>
</evidence>
<dbReference type="GO" id="GO:0005975">
    <property type="term" value="P:carbohydrate metabolic process"/>
    <property type="evidence" value="ECO:0007669"/>
    <property type="project" value="InterPro"/>
</dbReference>
<protein>
    <recommendedName>
        <fullName evidence="1">Glycosyl hydrolase family 13 catalytic domain-containing protein</fullName>
    </recommendedName>
</protein>
<evidence type="ECO:0000313" key="3">
    <source>
        <dbReference type="Proteomes" id="UP000070133"/>
    </source>
</evidence>
<dbReference type="SUPFAM" id="SSF51445">
    <property type="entry name" value="(Trans)glycosidases"/>
    <property type="match status" value="1"/>
</dbReference>
<dbReference type="OrthoDB" id="204980at2759"/>